<dbReference type="InterPro" id="IPR050832">
    <property type="entry name" value="Bact_Acetyltransf"/>
</dbReference>
<dbReference type="Gene3D" id="3.40.630.30">
    <property type="match status" value="1"/>
</dbReference>
<dbReference type="SUPFAM" id="SSF55729">
    <property type="entry name" value="Acyl-CoA N-acyltransferases (Nat)"/>
    <property type="match status" value="1"/>
</dbReference>
<evidence type="ECO:0000256" key="3">
    <source>
        <dbReference type="SAM" id="MobiDB-lite"/>
    </source>
</evidence>
<dbReference type="EMBL" id="BQKC01000001">
    <property type="protein sequence ID" value="GJM54694.1"/>
    <property type="molecule type" value="Genomic_DNA"/>
</dbReference>
<keyword evidence="6" id="KW-1185">Reference proteome</keyword>
<dbReference type="CDD" id="cd04301">
    <property type="entry name" value="NAT_SF"/>
    <property type="match status" value="1"/>
</dbReference>
<reference evidence="5" key="1">
    <citation type="journal article" date="2022" name="Int. J. Syst. Evol. Microbiol.">
        <title>Granulimonas faecalis gen. nov., sp. nov., and Leptogranulimonas caecicola gen. nov., sp. nov., novel lactate-producing Atopobiaceae bacteria isolated from mouse intestines, and an emended description of the family Atopobiaceae.</title>
        <authorList>
            <person name="Morinaga K."/>
            <person name="Kusada H."/>
            <person name="Sakamoto S."/>
            <person name="Murakami T."/>
            <person name="Toyoda A."/>
            <person name="Mori H."/>
            <person name="Meng X.Y."/>
            <person name="Takashino M."/>
            <person name="Murotomi K."/>
            <person name="Tamaki H."/>
        </authorList>
    </citation>
    <scope>NUCLEOTIDE SEQUENCE</scope>
    <source>
        <strain evidence="5">OPF53</strain>
    </source>
</reference>
<dbReference type="InterPro" id="IPR000182">
    <property type="entry name" value="GNAT_dom"/>
</dbReference>
<evidence type="ECO:0000313" key="5">
    <source>
        <dbReference type="EMBL" id="GJM54694.1"/>
    </source>
</evidence>
<evidence type="ECO:0000259" key="4">
    <source>
        <dbReference type="PROSITE" id="PS51186"/>
    </source>
</evidence>
<feature type="region of interest" description="Disordered" evidence="3">
    <location>
        <begin position="1"/>
        <end position="29"/>
    </location>
</feature>
<keyword evidence="1" id="KW-0808">Transferase</keyword>
<dbReference type="PROSITE" id="PS51186">
    <property type="entry name" value="GNAT"/>
    <property type="match status" value="1"/>
</dbReference>
<dbReference type="PANTHER" id="PTHR43877">
    <property type="entry name" value="AMINOALKYLPHOSPHONATE N-ACETYLTRANSFERASE-RELATED-RELATED"/>
    <property type="match status" value="1"/>
</dbReference>
<dbReference type="Pfam" id="PF00583">
    <property type="entry name" value="Acetyltransf_1"/>
    <property type="match status" value="1"/>
</dbReference>
<dbReference type="AlphaFoldDB" id="A0AAV5AYP8"/>
<accession>A0AAV5AYP8</accession>
<dbReference type="InterPro" id="IPR016181">
    <property type="entry name" value="Acyl_CoA_acyltransferase"/>
</dbReference>
<keyword evidence="2" id="KW-0012">Acyltransferase</keyword>
<gene>
    <name evidence="5" type="ORF">ATOP_03490</name>
</gene>
<dbReference type="Proteomes" id="UP001055025">
    <property type="component" value="Unassembled WGS sequence"/>
</dbReference>
<feature type="domain" description="N-acetyltransferase" evidence="4">
    <location>
        <begin position="26"/>
        <end position="179"/>
    </location>
</feature>
<protein>
    <submittedName>
        <fullName evidence="5">N-acetyltransferase</fullName>
    </submittedName>
</protein>
<evidence type="ECO:0000256" key="1">
    <source>
        <dbReference type="ARBA" id="ARBA00022679"/>
    </source>
</evidence>
<proteinExistence type="predicted"/>
<comment type="caution">
    <text evidence="5">The sequence shown here is derived from an EMBL/GenBank/DDBJ whole genome shotgun (WGS) entry which is preliminary data.</text>
</comment>
<evidence type="ECO:0000313" key="6">
    <source>
        <dbReference type="Proteomes" id="UP001055025"/>
    </source>
</evidence>
<sequence length="179" mass="19416">MAGSGAEGHNPRDREARQGSGGEGGMEVRDAGRQDIGAMLDLLAQVNRVHAEGRPDLFRLGTKYGADELAAILEDDGRPVFVAVLDGRVAGYCLCDVRTVEGDPIRRDATTLYIDDLCVDEGVRGRGVGRALYGHAVAWARQRGFFNVTLNVWECNPGARAFYETLGMAPMKTCMEQVL</sequence>
<evidence type="ECO:0000256" key="2">
    <source>
        <dbReference type="ARBA" id="ARBA00023315"/>
    </source>
</evidence>
<name>A0AAV5AYP8_9ACTN</name>
<organism evidence="5 6">
    <name type="scientific">Granulimonas faecalis</name>
    <dbReference type="NCBI Taxonomy" id="2894155"/>
    <lineage>
        <taxon>Bacteria</taxon>
        <taxon>Bacillati</taxon>
        <taxon>Actinomycetota</taxon>
        <taxon>Coriobacteriia</taxon>
        <taxon>Coriobacteriales</taxon>
        <taxon>Kribbibacteriaceae</taxon>
        <taxon>Granulimonas</taxon>
    </lineage>
</organism>
<dbReference type="GO" id="GO:0016747">
    <property type="term" value="F:acyltransferase activity, transferring groups other than amino-acyl groups"/>
    <property type="evidence" value="ECO:0007669"/>
    <property type="project" value="InterPro"/>
</dbReference>